<keyword evidence="1" id="KW-1133">Transmembrane helix</keyword>
<name>A0ABY4TS50_9SPHN</name>
<feature type="transmembrane region" description="Helical" evidence="1">
    <location>
        <begin position="7"/>
        <end position="29"/>
    </location>
</feature>
<gene>
    <name evidence="2" type="ORF">M9980_09220</name>
</gene>
<dbReference type="RefSeq" id="WP_250749693.1">
    <property type="nucleotide sequence ID" value="NZ_CP098401.1"/>
</dbReference>
<dbReference type="EMBL" id="CP098401">
    <property type="protein sequence ID" value="URW74754.1"/>
    <property type="molecule type" value="Genomic_DNA"/>
</dbReference>
<dbReference type="Proteomes" id="UP001055580">
    <property type="component" value="Chromosome"/>
</dbReference>
<keyword evidence="1" id="KW-0472">Membrane</keyword>
<accession>A0ABY4TS50</accession>
<evidence type="ECO:0000256" key="1">
    <source>
        <dbReference type="SAM" id="Phobius"/>
    </source>
</evidence>
<evidence type="ECO:0000313" key="3">
    <source>
        <dbReference type="Proteomes" id="UP001055580"/>
    </source>
</evidence>
<reference evidence="2" key="1">
    <citation type="submission" date="2022-05" db="EMBL/GenBank/DDBJ databases">
        <title>Sphingomonas sp. strain RMG20 Genome sequencing and assembly.</title>
        <authorList>
            <person name="Kim I."/>
        </authorList>
    </citation>
    <scope>NUCLEOTIDE SEQUENCE</scope>
    <source>
        <strain evidence="2">RMG20</strain>
    </source>
</reference>
<keyword evidence="1" id="KW-0812">Transmembrane</keyword>
<organism evidence="2 3">
    <name type="scientific">Sphingomonas donggukensis</name>
    <dbReference type="NCBI Taxonomy" id="2949093"/>
    <lineage>
        <taxon>Bacteria</taxon>
        <taxon>Pseudomonadati</taxon>
        <taxon>Pseudomonadota</taxon>
        <taxon>Alphaproteobacteria</taxon>
        <taxon>Sphingomonadales</taxon>
        <taxon>Sphingomonadaceae</taxon>
        <taxon>Sphingomonas</taxon>
    </lineage>
</organism>
<evidence type="ECO:0000313" key="2">
    <source>
        <dbReference type="EMBL" id="URW74754.1"/>
    </source>
</evidence>
<protein>
    <submittedName>
        <fullName evidence="2">Uncharacterized protein</fullName>
    </submittedName>
</protein>
<sequence>MARTRRFARSIAIGAAFLGGAAALVGIFAHRRDWMADELEKAENEVPPAPKV</sequence>
<proteinExistence type="predicted"/>
<keyword evidence="3" id="KW-1185">Reference proteome</keyword>